<accession>A0ABT0RBS7</accession>
<proteinExistence type="predicted"/>
<name>A0ABT0RBS7_9SPHN</name>
<dbReference type="InterPro" id="IPR029035">
    <property type="entry name" value="DHS-like_NAD/FAD-binding_dom"/>
</dbReference>
<keyword evidence="2" id="KW-1185">Reference proteome</keyword>
<sequence>MDLQDAARRVHLQRSVAFFGAGFSRAATNYNGKSLADAGEFAEALSKAAGEEEILPLRLAAQIYQEKKCQPDIRDVIKTQYRAANISDDQLLIASLPWMQIYTTNYDDVIEVARRKAGLDANSVTVLDRPRDHAGYTAIVHLHGFVERITDSDWESSYALTDRQYAADILSQSGWPERFRSDAAYADSIFFFGYSLADLDIARLLYRDPSLREKTFFVIGANAGRATQLTVAPYGNVIARDISDVGAEFPDAEDVEAARAAPYLASLQELKLDVASQQASRDEIVNFLIKGDVDGAFITRDLVNATHDYYVAREQIGNAAKGLDGGPMRILLHSKLGNGKTCGLMEFAHYCLAEGRRVLAFNGDPDGLPHDIDYITGLGSVDQEKLVVFFEHGFSYASQIKYLIERFPLVSVVLTARSAALQTRVGDLTDAFGEDFEVYDLEGLTEDEARDFDDILYANGLWGSRQGDRLEARLDYITRSCRSDLATVLVDVCRSSDIFRRVRREFAGLDAQPPDIKRSVIVALSAAYSGVRLSVAQLCEVVQSDLFKYGSYQSNEIIREFVDFDRFEVSVRSPAFAKSVLNEVVPDHLILEFVPEILRRLDRLRDASAVYNDLLKALMRFGFIEGILTDEDKERKLVAYFEAIRASGVGINNPQFWLQYAIACMSFEDFVNADSHFTTAFGLASRWGGYDPYQIENHYAKFLLLSRVQTGHWNDYFEALSEANEILQRQVRNFREGFYPYRVAINYLEYVETHHEKFSRDQLDRISDWCAQLIKVSDSAPSAVRKSVYWTRARKALGDTRDYIAEVR</sequence>
<dbReference type="SUPFAM" id="SSF52467">
    <property type="entry name" value="DHS-like NAD/FAD-binding domain"/>
    <property type="match status" value="1"/>
</dbReference>
<dbReference type="RefSeq" id="WP_249866712.1">
    <property type="nucleotide sequence ID" value="NZ_JAMGBC010000001.1"/>
</dbReference>
<evidence type="ECO:0000313" key="1">
    <source>
        <dbReference type="EMBL" id="MCL6677714.1"/>
    </source>
</evidence>
<comment type="caution">
    <text evidence="1">The sequence shown here is derived from an EMBL/GenBank/DDBJ whole genome shotgun (WGS) entry which is preliminary data.</text>
</comment>
<dbReference type="EMBL" id="JAMGBC010000001">
    <property type="protein sequence ID" value="MCL6677714.1"/>
    <property type="molecule type" value="Genomic_DNA"/>
</dbReference>
<dbReference type="Pfam" id="PF13289">
    <property type="entry name" value="SIR2_2"/>
    <property type="match status" value="1"/>
</dbReference>
<dbReference type="Proteomes" id="UP001165343">
    <property type="component" value="Unassembled WGS sequence"/>
</dbReference>
<reference evidence="1" key="1">
    <citation type="submission" date="2022-05" db="EMBL/GenBank/DDBJ databases">
        <authorList>
            <person name="Jo J.-H."/>
            <person name="Im W.-T."/>
        </authorList>
    </citation>
    <scope>NUCLEOTIDE SEQUENCE</scope>
    <source>
        <strain evidence="1">RG327</strain>
    </source>
</reference>
<gene>
    <name evidence="1" type="ORF">LZ519_00040</name>
</gene>
<evidence type="ECO:0000313" key="2">
    <source>
        <dbReference type="Proteomes" id="UP001165343"/>
    </source>
</evidence>
<organism evidence="1 2">
    <name type="scientific">Sphingomonas anseongensis</name>
    <dbReference type="NCBI Taxonomy" id="2908207"/>
    <lineage>
        <taxon>Bacteria</taxon>
        <taxon>Pseudomonadati</taxon>
        <taxon>Pseudomonadota</taxon>
        <taxon>Alphaproteobacteria</taxon>
        <taxon>Sphingomonadales</taxon>
        <taxon>Sphingomonadaceae</taxon>
        <taxon>Sphingomonas</taxon>
    </lineage>
</organism>
<protein>
    <submittedName>
        <fullName evidence="1">SIR2 family protein</fullName>
    </submittedName>
</protein>